<dbReference type="OrthoDB" id="10388545at2759"/>
<keyword evidence="2" id="KW-1185">Reference proteome</keyword>
<organism evidence="1 2">
    <name type="scientific">Anncaliia algerae PRA339</name>
    <dbReference type="NCBI Taxonomy" id="1288291"/>
    <lineage>
        <taxon>Eukaryota</taxon>
        <taxon>Fungi</taxon>
        <taxon>Fungi incertae sedis</taxon>
        <taxon>Microsporidia</taxon>
        <taxon>Tubulinosematoidea</taxon>
        <taxon>Tubulinosematidae</taxon>
        <taxon>Anncaliia</taxon>
    </lineage>
</organism>
<dbReference type="Proteomes" id="UP000030655">
    <property type="component" value="Unassembled WGS sequence"/>
</dbReference>
<reference evidence="2" key="1">
    <citation type="submission" date="2013-02" db="EMBL/GenBank/DDBJ databases">
        <authorList>
            <consortium name="The Broad Institute Genome Sequencing Platform"/>
            <person name="Cuomo C."/>
            <person name="Becnel J."/>
            <person name="Sanscrainte N."/>
            <person name="Walker B."/>
            <person name="Young S.K."/>
            <person name="Zeng Q."/>
            <person name="Gargeya S."/>
            <person name="Fitzgerald M."/>
            <person name="Haas B."/>
            <person name="Abouelleil A."/>
            <person name="Alvarado L."/>
            <person name="Arachchi H.M."/>
            <person name="Berlin A.M."/>
            <person name="Chapman S.B."/>
            <person name="Dewar J."/>
            <person name="Goldberg J."/>
            <person name="Griggs A."/>
            <person name="Gujja S."/>
            <person name="Hansen M."/>
            <person name="Howarth C."/>
            <person name="Imamovic A."/>
            <person name="Larimer J."/>
            <person name="McCowan C."/>
            <person name="Murphy C."/>
            <person name="Neiman D."/>
            <person name="Pearson M."/>
            <person name="Priest M."/>
            <person name="Roberts A."/>
            <person name="Saif S."/>
            <person name="Shea T."/>
            <person name="Sisk P."/>
            <person name="Sykes S."/>
            <person name="Wortman J."/>
            <person name="Nusbaum C."/>
            <person name="Birren B."/>
        </authorList>
    </citation>
    <scope>NUCLEOTIDE SEQUENCE [LARGE SCALE GENOMIC DNA]</scope>
    <source>
        <strain evidence="2">PRA339</strain>
    </source>
</reference>
<feature type="non-terminal residue" evidence="1">
    <location>
        <position position="1"/>
    </location>
</feature>
<sequence length="532" mass="63486">PMKFLFKNYYCSTFIFLGTFIASTKTFYKDTSKISKNLDIMSFTEPMSSMDKLFENLSQIFANFNSYKHIFNEPENENISKFLVIFNKLNVDDGTFIDEILSCDIKLLDIVKYIICLDEYLNSIHQFLSEVKNIYQTNEFKKIISNLYKIVDVIKQYKESINKFKYSLTNLDAKLQNQKKKKTSPNRTYILKLSKIMILKFSLSQDLLSIFNGKMIENQEEIIKICEKWKLVSINDKFYICHGDEYPGNGDFIETKIFISTQKQLNCFQNYDLKIRKLFNNYVKEMCEEGSELSEIELNIKLLYKFENIKYQLDEFVRSYEDANFYKKRVYYTEKKVWILKYLESKCNKVKQIREKVLKIGLTPNSNTEIYYKHLIFSFEKYFEILENFLIQKLNKFEKLNEEEYKQMIDTLVNWLNVSEEDARQMFADLKEGKFECEWYRSSDLKYCSILSKSITDKSTSILNACISMVMNLDSCLESLITKNEGSFNTNEIDYYRSKIFKLHEIILLKQKPSAYFYYNDQSNIENDSYKE</sequence>
<dbReference type="EMBL" id="KK365130">
    <property type="protein sequence ID" value="KCZ82397.1"/>
    <property type="molecule type" value="Genomic_DNA"/>
</dbReference>
<name>A0A059F5L0_9MICR</name>
<dbReference type="AlphaFoldDB" id="A0A059F5L0"/>
<proteinExistence type="predicted"/>
<protein>
    <submittedName>
        <fullName evidence="1">Uncharacterized protein</fullName>
    </submittedName>
</protein>
<reference evidence="1 2" key="2">
    <citation type="submission" date="2014-03" db="EMBL/GenBank/DDBJ databases">
        <title>The Genome Sequence of Anncaliia algerae insect isolate PRA339.</title>
        <authorList>
            <consortium name="The Broad Institute Genome Sequencing Platform"/>
            <consortium name="The Broad Institute Genome Sequencing Center for Infectious Disease"/>
            <person name="Cuomo C."/>
            <person name="Becnel J."/>
            <person name="Sanscrainte N."/>
            <person name="Walker B."/>
            <person name="Young S.K."/>
            <person name="Zeng Q."/>
            <person name="Gargeya S."/>
            <person name="Fitzgerald M."/>
            <person name="Haas B."/>
            <person name="Abouelleil A."/>
            <person name="Alvarado L."/>
            <person name="Arachchi H.M."/>
            <person name="Berlin A.M."/>
            <person name="Chapman S.B."/>
            <person name="Dewar J."/>
            <person name="Goldberg J."/>
            <person name="Griggs A."/>
            <person name="Gujja S."/>
            <person name="Hansen M."/>
            <person name="Howarth C."/>
            <person name="Imamovic A."/>
            <person name="Larimer J."/>
            <person name="McCowan C."/>
            <person name="Murphy C."/>
            <person name="Neiman D."/>
            <person name="Pearson M."/>
            <person name="Priest M."/>
            <person name="Roberts A."/>
            <person name="Saif S."/>
            <person name="Shea T."/>
            <person name="Sisk P."/>
            <person name="Sykes S."/>
            <person name="Wortman J."/>
            <person name="Nusbaum C."/>
            <person name="Birren B."/>
        </authorList>
    </citation>
    <scope>NUCLEOTIDE SEQUENCE [LARGE SCALE GENOMIC DNA]</scope>
    <source>
        <strain evidence="1 2">PRA339</strain>
    </source>
</reference>
<accession>A0A059F5L0</accession>
<evidence type="ECO:0000313" key="2">
    <source>
        <dbReference type="Proteomes" id="UP000030655"/>
    </source>
</evidence>
<gene>
    <name evidence="1" type="ORF">H312_00055</name>
</gene>
<evidence type="ECO:0000313" key="1">
    <source>
        <dbReference type="EMBL" id="KCZ82397.1"/>
    </source>
</evidence>
<dbReference type="VEuPathDB" id="MicrosporidiaDB:H312_00055"/>
<dbReference type="HOGENOM" id="CLU_560904_0_0_1"/>